<feature type="chain" id="PRO_5026797688" description="VWFA domain-containing protein" evidence="4">
    <location>
        <begin position="21"/>
        <end position="251"/>
    </location>
</feature>
<reference evidence="6 7" key="1">
    <citation type="journal article" date="2007" name="Appl. Environ. Microbiol.">
        <title>Genome sequence of the cellulolytic gliding bacterium Cytophaga hutchinsonii.</title>
        <authorList>
            <person name="Xie G."/>
            <person name="Bruce D.C."/>
            <person name="Challacombe J.F."/>
            <person name="Chertkov O."/>
            <person name="Detter J.C."/>
            <person name="Gilna P."/>
            <person name="Han C.S."/>
            <person name="Lucas S."/>
            <person name="Misra M."/>
            <person name="Myers G.L."/>
            <person name="Richardson P."/>
            <person name="Tapia R."/>
            <person name="Thayer N."/>
            <person name="Thompson L.S."/>
            <person name="Brettin T.S."/>
            <person name="Henrissat B."/>
            <person name="Wilson D.B."/>
            <person name="McBride M.J."/>
        </authorList>
    </citation>
    <scope>NUCLEOTIDE SEQUENCE [LARGE SCALE GENOMIC DNA]</scope>
    <source>
        <strain evidence="7">ATCC 33406 / DSM 1761 / CIP 103989 / NBRC 15051 / NCIMB 9469 / D465</strain>
    </source>
</reference>
<sequence length="251" mass="28027">MKKQASFFLFILFLSACTMRNTDIVSDDALKNDSLVSVVTTIHDTLPPPFDTTRFDKLAVSSFYTIGIKTGGKIYFSQTKDSVYSVITNVIKNHATQDADIVFLIDNTGSMTDDIENVKKNLNKLIDLLKTLQHVRVAVALYGDKNSDGSAWYKRTELTPDLETTRKFIHSIYVNGGGDTPESAYDALYKTTNELKWKSSSKRMILLIGDAPGLEPPLTEHNREEVIKNCLKNDIKANVFPVLIDTGLLPL</sequence>
<proteinExistence type="predicted"/>
<dbReference type="RefSeq" id="WP_011583639.1">
    <property type="nucleotide sequence ID" value="NC_008255.1"/>
</dbReference>
<evidence type="ECO:0000256" key="3">
    <source>
        <dbReference type="ARBA" id="ARBA00022729"/>
    </source>
</evidence>
<dbReference type="SUPFAM" id="SSF53300">
    <property type="entry name" value="vWA-like"/>
    <property type="match status" value="1"/>
</dbReference>
<comment type="subcellular location">
    <subcellularLocation>
        <location evidence="1">Secreted</location>
    </subcellularLocation>
</comment>
<name>A0A6N4SMM3_CYTH3</name>
<dbReference type="CDD" id="cd00198">
    <property type="entry name" value="vWFA"/>
    <property type="match status" value="1"/>
</dbReference>
<dbReference type="InterPro" id="IPR052969">
    <property type="entry name" value="Thr-specific_kinase-like"/>
</dbReference>
<evidence type="ECO:0000259" key="5">
    <source>
        <dbReference type="PROSITE" id="PS50234"/>
    </source>
</evidence>
<dbReference type="AlphaFoldDB" id="A0A6N4SMM3"/>
<dbReference type="InterPro" id="IPR056861">
    <property type="entry name" value="HMCN1-like_VWA"/>
</dbReference>
<evidence type="ECO:0000313" key="6">
    <source>
        <dbReference type="EMBL" id="ABG57523.1"/>
    </source>
</evidence>
<gene>
    <name evidence="6" type="ordered locus">CHU_0231</name>
</gene>
<dbReference type="PANTHER" id="PTHR47763:SF1">
    <property type="entry name" value="DUF659 DOMAIN-CONTAINING PROTEIN"/>
    <property type="match status" value="1"/>
</dbReference>
<dbReference type="OrthoDB" id="9805121at2"/>
<keyword evidence="7" id="KW-1185">Reference proteome</keyword>
<feature type="signal peptide" evidence="4">
    <location>
        <begin position="1"/>
        <end position="20"/>
    </location>
</feature>
<dbReference type="EMBL" id="CP000383">
    <property type="protein sequence ID" value="ABG57523.1"/>
    <property type="molecule type" value="Genomic_DNA"/>
</dbReference>
<dbReference type="InterPro" id="IPR002035">
    <property type="entry name" value="VWF_A"/>
</dbReference>
<dbReference type="GO" id="GO:0005737">
    <property type="term" value="C:cytoplasm"/>
    <property type="evidence" value="ECO:0007669"/>
    <property type="project" value="TreeGrafter"/>
</dbReference>
<keyword evidence="2" id="KW-0964">Secreted</keyword>
<evidence type="ECO:0000256" key="4">
    <source>
        <dbReference type="SAM" id="SignalP"/>
    </source>
</evidence>
<dbReference type="Proteomes" id="UP000001822">
    <property type="component" value="Chromosome"/>
</dbReference>
<dbReference type="PROSITE" id="PS51257">
    <property type="entry name" value="PROKAR_LIPOPROTEIN"/>
    <property type="match status" value="1"/>
</dbReference>
<protein>
    <recommendedName>
        <fullName evidence="5">VWFA domain-containing protein</fullName>
    </recommendedName>
</protein>
<dbReference type="GO" id="GO:0004674">
    <property type="term" value="F:protein serine/threonine kinase activity"/>
    <property type="evidence" value="ECO:0007669"/>
    <property type="project" value="TreeGrafter"/>
</dbReference>
<dbReference type="Pfam" id="PF25106">
    <property type="entry name" value="VWA_4"/>
    <property type="match status" value="1"/>
</dbReference>
<keyword evidence="3 4" id="KW-0732">Signal</keyword>
<dbReference type="Gene3D" id="3.40.50.410">
    <property type="entry name" value="von Willebrand factor, type A domain"/>
    <property type="match status" value="1"/>
</dbReference>
<feature type="domain" description="VWFA" evidence="5">
    <location>
        <begin position="100"/>
        <end position="251"/>
    </location>
</feature>
<evidence type="ECO:0000313" key="7">
    <source>
        <dbReference type="Proteomes" id="UP000001822"/>
    </source>
</evidence>
<organism evidence="6 7">
    <name type="scientific">Cytophaga hutchinsonii (strain ATCC 33406 / DSM 1761 / CIP 103989 / NBRC 15051 / NCIMB 9469 / D465)</name>
    <dbReference type="NCBI Taxonomy" id="269798"/>
    <lineage>
        <taxon>Bacteria</taxon>
        <taxon>Pseudomonadati</taxon>
        <taxon>Bacteroidota</taxon>
        <taxon>Cytophagia</taxon>
        <taxon>Cytophagales</taxon>
        <taxon>Cytophagaceae</taxon>
        <taxon>Cytophaga</taxon>
    </lineage>
</organism>
<dbReference type="InterPro" id="IPR036465">
    <property type="entry name" value="vWFA_dom_sf"/>
</dbReference>
<dbReference type="KEGG" id="chu:CHU_0231"/>
<evidence type="ECO:0000256" key="1">
    <source>
        <dbReference type="ARBA" id="ARBA00004613"/>
    </source>
</evidence>
<evidence type="ECO:0000256" key="2">
    <source>
        <dbReference type="ARBA" id="ARBA00022525"/>
    </source>
</evidence>
<dbReference type="PROSITE" id="PS50234">
    <property type="entry name" value="VWFA"/>
    <property type="match status" value="1"/>
</dbReference>
<dbReference type="PANTHER" id="PTHR47763">
    <property type="entry name" value="ALPHA-PROTEIN KINASE VWKA"/>
    <property type="match status" value="1"/>
</dbReference>
<accession>A0A6N4SMM3</accession>